<dbReference type="RefSeq" id="WP_212008536.1">
    <property type="nucleotide sequence ID" value="NZ_JAAFYZ010000020.1"/>
</dbReference>
<protein>
    <submittedName>
        <fullName evidence="2">Uncharacterized protein</fullName>
    </submittedName>
</protein>
<evidence type="ECO:0000313" key="2">
    <source>
        <dbReference type="EMBL" id="MBS2546893.1"/>
    </source>
</evidence>
<gene>
    <name evidence="2" type="ORF">KGQ19_08420</name>
</gene>
<reference evidence="2 3" key="1">
    <citation type="submission" date="2020-02" db="EMBL/GenBank/DDBJ databases">
        <title>Acidophilic actinobacteria isolated from forest soil.</title>
        <authorList>
            <person name="Golinska P."/>
        </authorList>
    </citation>
    <scope>NUCLEOTIDE SEQUENCE [LARGE SCALE GENOMIC DNA]</scope>
    <source>
        <strain evidence="2 3">NL8</strain>
    </source>
</reference>
<sequence length="97" mass="10921">MVGVRGPAPHPPAASAEVADKHADAKTVESLESLRAYLHWLIEDFRLDTAEVAERTRVNKWHNSGRRAHGFLFNWLGAWGLNELGRDSKTSGLRFDR</sequence>
<feature type="region of interest" description="Disordered" evidence="1">
    <location>
        <begin position="1"/>
        <end position="21"/>
    </location>
</feature>
<dbReference type="EMBL" id="JAAFYZ010000020">
    <property type="protein sequence ID" value="MBS2546893.1"/>
    <property type="molecule type" value="Genomic_DNA"/>
</dbReference>
<evidence type="ECO:0000256" key="1">
    <source>
        <dbReference type="SAM" id="MobiDB-lite"/>
    </source>
</evidence>
<evidence type="ECO:0000313" key="3">
    <source>
        <dbReference type="Proteomes" id="UP000730482"/>
    </source>
</evidence>
<proteinExistence type="predicted"/>
<comment type="caution">
    <text evidence="2">The sequence shown here is derived from an EMBL/GenBank/DDBJ whole genome shotgun (WGS) entry which is preliminary data.</text>
</comment>
<organism evidence="2 3">
    <name type="scientific">Catenulispora pinistramenti</name>
    <dbReference type="NCBI Taxonomy" id="2705254"/>
    <lineage>
        <taxon>Bacteria</taxon>
        <taxon>Bacillati</taxon>
        <taxon>Actinomycetota</taxon>
        <taxon>Actinomycetes</taxon>
        <taxon>Catenulisporales</taxon>
        <taxon>Catenulisporaceae</taxon>
        <taxon>Catenulispora</taxon>
    </lineage>
</organism>
<accession>A0ABS5KLH5</accession>
<name>A0ABS5KLH5_9ACTN</name>
<keyword evidence="3" id="KW-1185">Reference proteome</keyword>
<dbReference type="Proteomes" id="UP000730482">
    <property type="component" value="Unassembled WGS sequence"/>
</dbReference>